<dbReference type="SUPFAM" id="SSF52156">
    <property type="entry name" value="Initiation factor IF2/eIF5b, domain 3"/>
    <property type="match status" value="1"/>
</dbReference>
<evidence type="ECO:0000256" key="1">
    <source>
        <dbReference type="ARBA" id="ARBA00022741"/>
    </source>
</evidence>
<dbReference type="InterPro" id="IPR036925">
    <property type="entry name" value="TIF_IF2_dom3_sf"/>
</dbReference>
<keyword evidence="1" id="KW-0547">Nucleotide-binding</keyword>
<keyword evidence="2" id="KW-0342">GTP-binding</keyword>
<dbReference type="Gene3D" id="3.40.50.10050">
    <property type="entry name" value="Translation initiation factor IF- 2, domain 3"/>
    <property type="match status" value="1"/>
</dbReference>
<sequence>SCEREPSNGGVCCSNIKGCQGSDDTVEGIFSGERGENYANIRIGPVVKKDVMKASTMLEHDSQYATILAFDVKVERDAQELADVLGVKIFQADIIYHLFDKFMAYREELKQKKREEFKTHSCLPLQAQNITTGKKLCLLFIFNSRDPIVMGVMIEAGIVKEGTPICVPSRESDIVELGVVTSIEITTKLWRVQGKGKKFASRLNPSLVKRLKCLADILMKDFL</sequence>
<organism evidence="4 5">
    <name type="scientific">Diploptera punctata</name>
    <name type="common">Pacific beetle cockroach</name>
    <dbReference type="NCBI Taxonomy" id="6984"/>
    <lineage>
        <taxon>Eukaryota</taxon>
        <taxon>Metazoa</taxon>
        <taxon>Ecdysozoa</taxon>
        <taxon>Arthropoda</taxon>
        <taxon>Hexapoda</taxon>
        <taxon>Insecta</taxon>
        <taxon>Pterygota</taxon>
        <taxon>Neoptera</taxon>
        <taxon>Polyneoptera</taxon>
        <taxon>Dictyoptera</taxon>
        <taxon>Blattodea</taxon>
        <taxon>Blaberoidea</taxon>
        <taxon>Blaberidae</taxon>
        <taxon>Diplopterinae</taxon>
        <taxon>Diploptera</taxon>
    </lineage>
</organism>
<evidence type="ECO:0000313" key="4">
    <source>
        <dbReference type="EMBL" id="KAJ9591024.1"/>
    </source>
</evidence>
<comment type="caution">
    <text evidence="4">The sequence shown here is derived from an EMBL/GenBank/DDBJ whole genome shotgun (WGS) entry which is preliminary data.</text>
</comment>
<name>A0AAD8A200_DIPPU</name>
<dbReference type="SUPFAM" id="SSF50447">
    <property type="entry name" value="Translation proteins"/>
    <property type="match status" value="1"/>
</dbReference>
<dbReference type="EMBL" id="JASPKZ010004044">
    <property type="protein sequence ID" value="KAJ9591024.1"/>
    <property type="molecule type" value="Genomic_DNA"/>
</dbReference>
<dbReference type="GO" id="GO:0003743">
    <property type="term" value="F:translation initiation factor activity"/>
    <property type="evidence" value="ECO:0007669"/>
    <property type="project" value="TreeGrafter"/>
</dbReference>
<dbReference type="GO" id="GO:0005525">
    <property type="term" value="F:GTP binding"/>
    <property type="evidence" value="ECO:0007669"/>
    <property type="project" value="UniProtKB-KW"/>
</dbReference>
<dbReference type="GO" id="GO:0005739">
    <property type="term" value="C:mitochondrion"/>
    <property type="evidence" value="ECO:0007669"/>
    <property type="project" value="TreeGrafter"/>
</dbReference>
<reference evidence="4" key="2">
    <citation type="submission" date="2023-05" db="EMBL/GenBank/DDBJ databases">
        <authorList>
            <person name="Fouks B."/>
        </authorList>
    </citation>
    <scope>NUCLEOTIDE SEQUENCE</scope>
    <source>
        <strain evidence="4">Stay&amp;Tobe</strain>
        <tissue evidence="4">Testes</tissue>
    </source>
</reference>
<dbReference type="PANTHER" id="PTHR43381">
    <property type="entry name" value="TRANSLATION INITIATION FACTOR IF-2-RELATED"/>
    <property type="match status" value="1"/>
</dbReference>
<dbReference type="InterPro" id="IPR009000">
    <property type="entry name" value="Transl_B-barrel_sf"/>
</dbReference>
<dbReference type="InterPro" id="IPR023115">
    <property type="entry name" value="TIF_IF2_dom3"/>
</dbReference>
<dbReference type="Pfam" id="PF11987">
    <property type="entry name" value="IF-2"/>
    <property type="match status" value="1"/>
</dbReference>
<proteinExistence type="predicted"/>
<feature type="domain" description="Translation initiation factor IF- 2" evidence="3">
    <location>
        <begin position="37"/>
        <end position="102"/>
    </location>
</feature>
<evidence type="ECO:0000256" key="2">
    <source>
        <dbReference type="ARBA" id="ARBA00023134"/>
    </source>
</evidence>
<evidence type="ECO:0000259" key="3">
    <source>
        <dbReference type="Pfam" id="PF11987"/>
    </source>
</evidence>
<dbReference type="PANTHER" id="PTHR43381:SF4">
    <property type="entry name" value="EUKARYOTIC TRANSLATION INITIATION FACTOR 5B"/>
    <property type="match status" value="1"/>
</dbReference>
<keyword evidence="5" id="KW-1185">Reference proteome</keyword>
<reference evidence="4" key="1">
    <citation type="journal article" date="2023" name="IScience">
        <title>Live-bearing cockroach genome reveals convergent evolutionary mechanisms linked to viviparity in insects and beyond.</title>
        <authorList>
            <person name="Fouks B."/>
            <person name="Harrison M.C."/>
            <person name="Mikhailova A.A."/>
            <person name="Marchal E."/>
            <person name="English S."/>
            <person name="Carruthers M."/>
            <person name="Jennings E.C."/>
            <person name="Chiamaka E.L."/>
            <person name="Frigard R.A."/>
            <person name="Pippel M."/>
            <person name="Attardo G.M."/>
            <person name="Benoit J.B."/>
            <person name="Bornberg-Bauer E."/>
            <person name="Tobe S.S."/>
        </authorList>
    </citation>
    <scope>NUCLEOTIDE SEQUENCE</scope>
    <source>
        <strain evidence="4">Stay&amp;Tobe</strain>
    </source>
</reference>
<feature type="non-terminal residue" evidence="4">
    <location>
        <position position="223"/>
    </location>
</feature>
<evidence type="ECO:0000313" key="5">
    <source>
        <dbReference type="Proteomes" id="UP001233999"/>
    </source>
</evidence>
<dbReference type="InterPro" id="IPR015760">
    <property type="entry name" value="TIF_IF2"/>
</dbReference>
<dbReference type="AlphaFoldDB" id="A0AAD8A200"/>
<gene>
    <name evidence="4" type="ORF">L9F63_027768</name>
</gene>
<dbReference type="Proteomes" id="UP001233999">
    <property type="component" value="Unassembled WGS sequence"/>
</dbReference>
<dbReference type="Gene3D" id="2.40.30.10">
    <property type="entry name" value="Translation factors"/>
    <property type="match status" value="1"/>
</dbReference>
<protein>
    <recommendedName>
        <fullName evidence="3">Translation initiation factor IF- 2 domain-containing protein</fullName>
    </recommendedName>
</protein>
<accession>A0AAD8A200</accession>